<dbReference type="AlphaFoldDB" id="A0A0E9WC63"/>
<reference evidence="1" key="1">
    <citation type="submission" date="2014-11" db="EMBL/GenBank/DDBJ databases">
        <authorList>
            <person name="Amaro Gonzalez C."/>
        </authorList>
    </citation>
    <scope>NUCLEOTIDE SEQUENCE</scope>
</reference>
<evidence type="ECO:0000313" key="1">
    <source>
        <dbReference type="EMBL" id="JAH87078.1"/>
    </source>
</evidence>
<name>A0A0E9WC63_ANGAN</name>
<sequence length="51" mass="5955">MGPMFLRRRPLPRRCKVRGSESKSPATCFFHPRTQPADFTNEFVLLTEELC</sequence>
<proteinExistence type="predicted"/>
<accession>A0A0E9WC63</accession>
<protein>
    <submittedName>
        <fullName evidence="1">Uncharacterized protein</fullName>
    </submittedName>
</protein>
<reference evidence="1" key="2">
    <citation type="journal article" date="2015" name="Fish Shellfish Immunol.">
        <title>Early steps in the European eel (Anguilla anguilla)-Vibrio vulnificus interaction in the gills: Role of the RtxA13 toxin.</title>
        <authorList>
            <person name="Callol A."/>
            <person name="Pajuelo D."/>
            <person name="Ebbesson L."/>
            <person name="Teles M."/>
            <person name="MacKenzie S."/>
            <person name="Amaro C."/>
        </authorList>
    </citation>
    <scope>NUCLEOTIDE SEQUENCE</scope>
</reference>
<organism evidence="1">
    <name type="scientific">Anguilla anguilla</name>
    <name type="common">European freshwater eel</name>
    <name type="synonym">Muraena anguilla</name>
    <dbReference type="NCBI Taxonomy" id="7936"/>
    <lineage>
        <taxon>Eukaryota</taxon>
        <taxon>Metazoa</taxon>
        <taxon>Chordata</taxon>
        <taxon>Craniata</taxon>
        <taxon>Vertebrata</taxon>
        <taxon>Euteleostomi</taxon>
        <taxon>Actinopterygii</taxon>
        <taxon>Neopterygii</taxon>
        <taxon>Teleostei</taxon>
        <taxon>Anguilliformes</taxon>
        <taxon>Anguillidae</taxon>
        <taxon>Anguilla</taxon>
    </lineage>
</organism>
<dbReference type="EMBL" id="GBXM01021499">
    <property type="protein sequence ID" value="JAH87078.1"/>
    <property type="molecule type" value="Transcribed_RNA"/>
</dbReference>